<dbReference type="Pfam" id="PF00759">
    <property type="entry name" value="Glyco_hydro_9"/>
    <property type="match status" value="1"/>
</dbReference>
<dbReference type="SUPFAM" id="SSF48208">
    <property type="entry name" value="Six-hairpin glycosidases"/>
    <property type="match status" value="1"/>
</dbReference>
<dbReference type="SUPFAM" id="SSF81296">
    <property type="entry name" value="E set domains"/>
    <property type="match status" value="1"/>
</dbReference>
<accession>A0A953HLC2</accession>
<dbReference type="Gene3D" id="2.60.40.10">
    <property type="entry name" value="Immunoglobulins"/>
    <property type="match status" value="1"/>
</dbReference>
<dbReference type="AlphaFoldDB" id="A0A953HLC2"/>
<keyword evidence="5" id="KW-0624">Polysaccharide degradation</keyword>
<feature type="domain" description="Cellulase Ig-like" evidence="7">
    <location>
        <begin position="32"/>
        <end position="111"/>
    </location>
</feature>
<comment type="caution">
    <text evidence="8">The sequence shown here is derived from an EMBL/GenBank/DDBJ whole genome shotgun (WGS) entry which is preliminary data.</text>
</comment>
<evidence type="ECO:0000313" key="9">
    <source>
        <dbReference type="Proteomes" id="UP000753961"/>
    </source>
</evidence>
<keyword evidence="2 8" id="KW-0378">Hydrolase</keyword>
<evidence type="ECO:0000256" key="1">
    <source>
        <dbReference type="ARBA" id="ARBA00007072"/>
    </source>
</evidence>
<evidence type="ECO:0000256" key="4">
    <source>
        <dbReference type="ARBA" id="ARBA00023295"/>
    </source>
</evidence>
<dbReference type="InterPro" id="IPR001701">
    <property type="entry name" value="Glyco_hydro_9"/>
</dbReference>
<feature type="domain" description="Glycoside hydrolase family 9" evidence="6">
    <location>
        <begin position="123"/>
        <end position="587"/>
    </location>
</feature>
<dbReference type="Proteomes" id="UP000753961">
    <property type="component" value="Unassembled WGS sequence"/>
</dbReference>
<evidence type="ECO:0000256" key="5">
    <source>
        <dbReference type="ARBA" id="ARBA00023326"/>
    </source>
</evidence>
<dbReference type="InterPro" id="IPR004197">
    <property type="entry name" value="Cellulase_Ig-like"/>
</dbReference>
<gene>
    <name evidence="8" type="ORF">KUV50_07880</name>
</gene>
<dbReference type="InterPro" id="IPR014756">
    <property type="entry name" value="Ig_E-set"/>
</dbReference>
<dbReference type="InterPro" id="IPR013783">
    <property type="entry name" value="Ig-like_fold"/>
</dbReference>
<dbReference type="Pfam" id="PF02927">
    <property type="entry name" value="CelD_N"/>
    <property type="match status" value="1"/>
</dbReference>
<evidence type="ECO:0000256" key="3">
    <source>
        <dbReference type="ARBA" id="ARBA00023277"/>
    </source>
</evidence>
<evidence type="ECO:0000256" key="2">
    <source>
        <dbReference type="ARBA" id="ARBA00022801"/>
    </source>
</evidence>
<dbReference type="GO" id="GO:0008810">
    <property type="term" value="F:cellulase activity"/>
    <property type="evidence" value="ECO:0007669"/>
    <property type="project" value="InterPro"/>
</dbReference>
<proteinExistence type="inferred from homology"/>
<reference evidence="8" key="1">
    <citation type="submission" date="2021-06" db="EMBL/GenBank/DDBJ databases">
        <title>44 bacteria genomes isolated from Dapeng, Shenzhen.</title>
        <authorList>
            <person name="Zheng W."/>
            <person name="Yu S."/>
            <person name="Huang Y."/>
        </authorList>
    </citation>
    <scope>NUCLEOTIDE SEQUENCE</scope>
    <source>
        <strain evidence="8">DP5N28-2</strain>
    </source>
</reference>
<dbReference type="EMBL" id="JAHVHU010000007">
    <property type="protein sequence ID" value="MBY5958044.1"/>
    <property type="molecule type" value="Genomic_DNA"/>
</dbReference>
<keyword evidence="9" id="KW-1185">Reference proteome</keyword>
<evidence type="ECO:0000259" key="7">
    <source>
        <dbReference type="Pfam" id="PF02927"/>
    </source>
</evidence>
<evidence type="ECO:0000259" key="6">
    <source>
        <dbReference type="Pfam" id="PF00759"/>
    </source>
</evidence>
<evidence type="ECO:0000313" key="8">
    <source>
        <dbReference type="EMBL" id="MBY5958044.1"/>
    </source>
</evidence>
<organism evidence="8 9">
    <name type="scientific">Membranihabitans marinus</name>
    <dbReference type="NCBI Taxonomy" id="1227546"/>
    <lineage>
        <taxon>Bacteria</taxon>
        <taxon>Pseudomonadati</taxon>
        <taxon>Bacteroidota</taxon>
        <taxon>Saprospiria</taxon>
        <taxon>Saprospirales</taxon>
        <taxon>Saprospiraceae</taxon>
        <taxon>Membranihabitans</taxon>
    </lineage>
</organism>
<dbReference type="CDD" id="cd02850">
    <property type="entry name" value="E_set_Cellulase_N"/>
    <property type="match status" value="1"/>
</dbReference>
<name>A0A953HLC2_9BACT</name>
<dbReference type="InterPro" id="IPR008928">
    <property type="entry name" value="6-hairpin_glycosidase_sf"/>
</dbReference>
<keyword evidence="3" id="KW-0119">Carbohydrate metabolism</keyword>
<protein>
    <submittedName>
        <fullName evidence="8">Glycoside hydrolase family 9 protein</fullName>
    </submittedName>
</protein>
<comment type="similarity">
    <text evidence="1">Belongs to the glycosyl hydrolase 9 (cellulase E) family.</text>
</comment>
<keyword evidence="4" id="KW-0326">Glycosidase</keyword>
<sequence length="596" mass="67850">MTQCFIPPTVSIKTALICGLIFCISGIHSQEIHVRYNQVGYHPSEEKILFVMATKPLRQEFTLVMEGGHHPQRIEYQKSETGLWGQFKNQYTLNASAMTETGTYKLHYGNQEVASILVKENPYQPYQHDLLAFMRQQRCGYNPYFDMVCHQRDGKLFYGPVPDSSFYDFTGGWHDAGDQLKYLITSSNATARMLLAYQMAPDSFDDQVDAMGHSNPNQIPDILDEAKWGLDWILKLHPQDGWLIHQIADDRDHRGFKLPNDDNADYGWGENSYRPAYFANGAPQGLNKWKSTSTGISNLAGRCAAALALGSKIFENIDAGFALRCKNAAIELYDMGEQNPGYQQGNSYGAPYRYNEDSWHDDMEWGAAELYKLTGEVDYLTKAMDHARAIGPDGWMMRDTMDHYQKYPFMNMGHFLLHAIAPDEFKDTLSHWYRMNIENVLRRASTNAFEIGIPFIWCSNNLLVNFITQIALYEKMTGDKQFHQGMVLHRDWLFGRNPWGTSMFTGIPVGGETPVDVHIPSRMILQDTPAGGLVDGPVYRSIYDNLLGLTLFNPDEFADFQNDFVTYHDDIGDYSTNEPTMDGTADAILMWVLLEN</sequence>
<dbReference type="RefSeq" id="WP_222579578.1">
    <property type="nucleotide sequence ID" value="NZ_JAHVHU010000007.1"/>
</dbReference>
<dbReference type="InterPro" id="IPR012341">
    <property type="entry name" value="6hp_glycosidase-like_sf"/>
</dbReference>
<dbReference type="GO" id="GO:0000272">
    <property type="term" value="P:polysaccharide catabolic process"/>
    <property type="evidence" value="ECO:0007669"/>
    <property type="project" value="UniProtKB-KW"/>
</dbReference>
<dbReference type="PANTHER" id="PTHR22298">
    <property type="entry name" value="ENDO-1,4-BETA-GLUCANASE"/>
    <property type="match status" value="1"/>
</dbReference>
<dbReference type="Gene3D" id="1.50.10.10">
    <property type="match status" value="1"/>
</dbReference>